<evidence type="ECO:0000313" key="1">
    <source>
        <dbReference type="EMBL" id="KAB2934934.1"/>
    </source>
</evidence>
<accession>A0A833H587</accession>
<keyword evidence="1" id="KW-0449">Lipoprotein</keyword>
<dbReference type="OrthoDB" id="5572597at2"/>
<reference evidence="1 2" key="1">
    <citation type="submission" date="2019-10" db="EMBL/GenBank/DDBJ databases">
        <title>Extracellular Electron Transfer in a Candidatus Methanoperedens spp. Enrichment Culture.</title>
        <authorList>
            <person name="Berger S."/>
            <person name="Rangel Shaw D."/>
            <person name="Berben T."/>
            <person name="In 'T Zandt M."/>
            <person name="Frank J."/>
            <person name="Reimann J."/>
            <person name="Jetten M.S.M."/>
            <person name="Welte C.U."/>
        </authorList>
    </citation>
    <scope>NUCLEOTIDE SEQUENCE [LARGE SCALE GENOMIC DNA]</scope>
    <source>
        <strain evidence="1">SB12</strain>
    </source>
</reference>
<protein>
    <submittedName>
        <fullName evidence="1">Putative lipoprotein</fullName>
    </submittedName>
</protein>
<dbReference type="Proteomes" id="UP000460298">
    <property type="component" value="Unassembled WGS sequence"/>
</dbReference>
<dbReference type="EMBL" id="WBUI01000002">
    <property type="protein sequence ID" value="KAB2934934.1"/>
    <property type="molecule type" value="Genomic_DNA"/>
</dbReference>
<dbReference type="AlphaFoldDB" id="A0A833H587"/>
<dbReference type="RefSeq" id="WP_040918595.1">
    <property type="nucleotide sequence ID" value="NZ_JQDG01000058.1"/>
</dbReference>
<dbReference type="NCBIfam" id="NF033171">
    <property type="entry name" value="lipo_LIC11139"/>
    <property type="match status" value="1"/>
</dbReference>
<name>A0A833H587_9LEPT</name>
<evidence type="ECO:0000313" key="2">
    <source>
        <dbReference type="Proteomes" id="UP000460298"/>
    </source>
</evidence>
<proteinExistence type="predicted"/>
<comment type="caution">
    <text evidence="1">The sequence shown here is derived from an EMBL/GenBank/DDBJ whole genome shotgun (WGS) entry which is preliminary data.</text>
</comment>
<sequence>MSHIHAMRLITVSVLMLSLSLSQCVVFEALGSVSSSVDSASDLLESVSDSLKSISSSLESSSGDDEKASGIYHREVRSLTVLAVKEKMDSPTFLREVGRIARSHGIVDWAGTPVTVQAIGEGLKEAGVSSGDYAAIRQSLVSGGKSRTVAALDSGYSGM</sequence>
<organism evidence="1 2">
    <name type="scientific">Leptonema illini</name>
    <dbReference type="NCBI Taxonomy" id="183"/>
    <lineage>
        <taxon>Bacteria</taxon>
        <taxon>Pseudomonadati</taxon>
        <taxon>Spirochaetota</taxon>
        <taxon>Spirochaetia</taxon>
        <taxon>Leptospirales</taxon>
        <taxon>Leptospiraceae</taxon>
        <taxon>Leptonema</taxon>
    </lineage>
</organism>
<gene>
    <name evidence="1" type="ORF">F9K24_03900</name>
</gene>